<comment type="caution">
    <text evidence="5">The sequence shown here is derived from an EMBL/GenBank/DDBJ whole genome shotgun (WGS) entry which is preliminary data.</text>
</comment>
<evidence type="ECO:0000313" key="5">
    <source>
        <dbReference type="EMBL" id="GAF87220.1"/>
    </source>
</evidence>
<dbReference type="SUPFAM" id="SSF53474">
    <property type="entry name" value="alpha/beta-Hydrolases"/>
    <property type="match status" value="1"/>
</dbReference>
<dbReference type="InterPro" id="IPR029058">
    <property type="entry name" value="AB_hydrolase_fold"/>
</dbReference>
<evidence type="ECO:0000256" key="1">
    <source>
        <dbReference type="ARBA" id="ARBA00004496"/>
    </source>
</evidence>
<evidence type="ECO:0000259" key="4">
    <source>
        <dbReference type="Pfam" id="PF12697"/>
    </source>
</evidence>
<reference evidence="5" key="1">
    <citation type="journal article" date="2014" name="Front. Microbiol.">
        <title>High frequency of phylogenetically diverse reductive dehalogenase-homologous genes in deep subseafloor sedimentary metagenomes.</title>
        <authorList>
            <person name="Kawai M."/>
            <person name="Futagami T."/>
            <person name="Toyoda A."/>
            <person name="Takaki Y."/>
            <person name="Nishi S."/>
            <person name="Hori S."/>
            <person name="Arai W."/>
            <person name="Tsubouchi T."/>
            <person name="Morono Y."/>
            <person name="Uchiyama I."/>
            <person name="Ito T."/>
            <person name="Fujiyama A."/>
            <person name="Inagaki F."/>
            <person name="Takami H."/>
        </authorList>
    </citation>
    <scope>NUCLEOTIDE SEQUENCE</scope>
    <source>
        <strain evidence="5">Expedition CK06-06</strain>
    </source>
</reference>
<dbReference type="PANTHER" id="PTHR15913">
    <property type="entry name" value="ACID CLUSTER PROTEIN 33"/>
    <property type="match status" value="1"/>
</dbReference>
<keyword evidence="3" id="KW-0963">Cytoplasm</keyword>
<accession>X0UFC8</accession>
<sequence>MRSAEVWAKLISYLEPGYRIISPTYPAIETMEEGVEGIKGIMEKEKARRIILMGSSFGGWLAQVFVRKHPEMIKKLILSNTSTPDSVMSRSLLEYTRFTLPRYPEKILKFIYKKSYLKILSEVGEDEKQFWKALITELLFYYTTKKEIITMFTTIRDFAKNYRFSVDDLKRWRGKILIIESSDDIHKDDSRNRLRDLYPRAKIKTLKDAGHTAGYTAPPEYVRAVKKFLFD</sequence>
<organism evidence="5">
    <name type="scientific">marine sediment metagenome</name>
    <dbReference type="NCBI Taxonomy" id="412755"/>
    <lineage>
        <taxon>unclassified sequences</taxon>
        <taxon>metagenomes</taxon>
        <taxon>ecological metagenomes</taxon>
    </lineage>
</organism>
<evidence type="ECO:0000256" key="3">
    <source>
        <dbReference type="ARBA" id="ARBA00022490"/>
    </source>
</evidence>
<comment type="subcellular location">
    <subcellularLocation>
        <location evidence="1">Cytoplasm</location>
    </subcellularLocation>
</comment>
<dbReference type="GO" id="GO:0005737">
    <property type="term" value="C:cytoplasm"/>
    <property type="evidence" value="ECO:0007669"/>
    <property type="project" value="UniProtKB-SubCell"/>
</dbReference>
<dbReference type="AlphaFoldDB" id="X0UFC8"/>
<dbReference type="EMBL" id="BARS01019080">
    <property type="protein sequence ID" value="GAF87220.1"/>
    <property type="molecule type" value="Genomic_DNA"/>
</dbReference>
<protein>
    <recommendedName>
        <fullName evidence="2">Maspardin</fullName>
    </recommendedName>
</protein>
<dbReference type="InterPro" id="IPR000073">
    <property type="entry name" value="AB_hydrolase_1"/>
</dbReference>
<name>X0UFC8_9ZZZZ</name>
<dbReference type="PANTHER" id="PTHR15913:SF0">
    <property type="entry name" value="MASPARDIN"/>
    <property type="match status" value="1"/>
</dbReference>
<dbReference type="Pfam" id="PF12697">
    <property type="entry name" value="Abhydrolase_6"/>
    <property type="match status" value="1"/>
</dbReference>
<dbReference type="InterPro" id="IPR026151">
    <property type="entry name" value="Maspardin"/>
</dbReference>
<gene>
    <name evidence="5" type="ORF">S01H1_30956</name>
</gene>
<feature type="domain" description="AB hydrolase-1" evidence="4">
    <location>
        <begin position="4"/>
        <end position="223"/>
    </location>
</feature>
<dbReference type="Gene3D" id="3.40.50.1820">
    <property type="entry name" value="alpha/beta hydrolase"/>
    <property type="match status" value="1"/>
</dbReference>
<proteinExistence type="predicted"/>
<evidence type="ECO:0000256" key="2">
    <source>
        <dbReference type="ARBA" id="ARBA00020148"/>
    </source>
</evidence>